<feature type="coiled-coil region" evidence="7">
    <location>
        <begin position="200"/>
        <end position="234"/>
    </location>
</feature>
<dbReference type="FunFam" id="1.20.5.500:FF:000007">
    <property type="entry name" value="ATPase inhibitor, putative"/>
    <property type="match status" value="1"/>
</dbReference>
<sequence>MIQRTRGGSSERIMLQEGVFLSGLVDRDAKATSDGMKTLGPEEAAKCRPSDLSIEVWKLMEKTKKNDGDKDRSDENGRRSPENLTSLQAILNKLTATTPEMTTVNEIKVDADSDEYNTEEDSSQSEVLKEKPGVSQKKRLRISEEEPIDLPEQGFNSMDTMICDVEDGVSTSYMKERNSRFNNEQDESIQGRMWMFEMAQREHELKLRMLNIALEKVELQKQTAINELKTSEIKRQLVENQAAEYYSQVRMVGERGSGAGKGGGGGGSIREAGGSFGKMEAAHEDQYFYNLQKQQLQKLKEDLHDEISFHEEQIKRHQEAINRHKKRITDMDKK</sequence>
<keyword evidence="3" id="KW-0809">Transit peptide</keyword>
<keyword evidence="4 7" id="KW-0175">Coiled coil</keyword>
<feature type="region of interest" description="Disordered" evidence="8">
    <location>
        <begin position="62"/>
        <end position="84"/>
    </location>
</feature>
<reference evidence="9 10" key="1">
    <citation type="submission" date="2014-07" db="EMBL/GenBank/DDBJ databases">
        <title>Genomic and transcriptomic analysis on Apis cerana provide comprehensive insights into honey bee biology.</title>
        <authorList>
            <person name="Diao Q."/>
            <person name="Sun L."/>
            <person name="Zheng H."/>
            <person name="Zheng H."/>
            <person name="Xu S."/>
            <person name="Wang S."/>
            <person name="Zeng Z."/>
            <person name="Hu F."/>
            <person name="Su S."/>
            <person name="Wu J."/>
        </authorList>
    </citation>
    <scope>NUCLEOTIDE SEQUENCE [LARGE SCALE GENOMIC DNA]</scope>
    <source>
        <tissue evidence="9">Pupae without intestine</tissue>
    </source>
</reference>
<evidence type="ECO:0000313" key="10">
    <source>
        <dbReference type="Proteomes" id="UP000242457"/>
    </source>
</evidence>
<dbReference type="Gene3D" id="1.20.5.500">
    <property type="entry name" value="Single helix bin"/>
    <property type="match status" value="1"/>
</dbReference>
<dbReference type="InterPro" id="IPR007648">
    <property type="entry name" value="ATPase_inhibitor_mt"/>
</dbReference>
<proteinExistence type="inferred from homology"/>
<comment type="similarity">
    <text evidence="2">Belongs to the ATPase inhibitor family.</text>
</comment>
<evidence type="ECO:0000256" key="4">
    <source>
        <dbReference type="ARBA" id="ARBA00023054"/>
    </source>
</evidence>
<evidence type="ECO:0000256" key="5">
    <source>
        <dbReference type="ARBA" id="ARBA00023128"/>
    </source>
</evidence>
<name>A0A2A3EFG3_APICC</name>
<evidence type="ECO:0000256" key="3">
    <source>
        <dbReference type="ARBA" id="ARBA00022946"/>
    </source>
</evidence>
<evidence type="ECO:0000256" key="1">
    <source>
        <dbReference type="ARBA" id="ARBA00004173"/>
    </source>
</evidence>
<feature type="compositionally biased region" description="Basic and acidic residues" evidence="8">
    <location>
        <begin position="62"/>
        <end position="81"/>
    </location>
</feature>
<feature type="region of interest" description="Disordered" evidence="8">
    <location>
        <begin position="110"/>
        <end position="140"/>
    </location>
</feature>
<organism evidence="9 10">
    <name type="scientific">Apis cerana cerana</name>
    <name type="common">Oriental honeybee</name>
    <dbReference type="NCBI Taxonomy" id="94128"/>
    <lineage>
        <taxon>Eukaryota</taxon>
        <taxon>Metazoa</taxon>
        <taxon>Ecdysozoa</taxon>
        <taxon>Arthropoda</taxon>
        <taxon>Hexapoda</taxon>
        <taxon>Insecta</taxon>
        <taxon>Pterygota</taxon>
        <taxon>Neoptera</taxon>
        <taxon>Endopterygota</taxon>
        <taxon>Hymenoptera</taxon>
        <taxon>Apocrita</taxon>
        <taxon>Aculeata</taxon>
        <taxon>Apoidea</taxon>
        <taxon>Anthophila</taxon>
        <taxon>Apidae</taxon>
        <taxon>Apis</taxon>
    </lineage>
</organism>
<gene>
    <name evidence="9" type="ORF">APICC_02888</name>
</gene>
<evidence type="ECO:0000256" key="7">
    <source>
        <dbReference type="SAM" id="Coils"/>
    </source>
</evidence>
<accession>A0A2A3EFG3</accession>
<dbReference type="OrthoDB" id="6084504at2759"/>
<feature type="coiled-coil region" evidence="7">
    <location>
        <begin position="293"/>
        <end position="334"/>
    </location>
</feature>
<dbReference type="Pfam" id="PF04568">
    <property type="entry name" value="IATP"/>
    <property type="match status" value="1"/>
</dbReference>
<comment type="subcellular location">
    <subcellularLocation>
        <location evidence="1">Mitochondrion</location>
    </subcellularLocation>
</comment>
<dbReference type="GO" id="GO:0005739">
    <property type="term" value="C:mitochondrion"/>
    <property type="evidence" value="ECO:0007669"/>
    <property type="project" value="UniProtKB-SubCell"/>
</dbReference>
<keyword evidence="10" id="KW-1185">Reference proteome</keyword>
<dbReference type="SUPFAM" id="SSF64602">
    <property type="entry name" value="F1 ATPase inhibitor, IF1, C-terminal domain"/>
    <property type="match status" value="1"/>
</dbReference>
<protein>
    <recommendedName>
        <fullName evidence="6">ATP synthase F1 subunit epsilon</fullName>
    </recommendedName>
</protein>
<evidence type="ECO:0000256" key="8">
    <source>
        <dbReference type="SAM" id="MobiDB-lite"/>
    </source>
</evidence>
<dbReference type="Proteomes" id="UP000242457">
    <property type="component" value="Unassembled WGS sequence"/>
</dbReference>
<dbReference type="AlphaFoldDB" id="A0A2A3EFG3"/>
<evidence type="ECO:0000256" key="6">
    <source>
        <dbReference type="ARBA" id="ARBA00030036"/>
    </source>
</evidence>
<keyword evidence="5" id="KW-0496">Mitochondrion</keyword>
<dbReference type="EMBL" id="KZ288266">
    <property type="protein sequence ID" value="PBC30224.1"/>
    <property type="molecule type" value="Genomic_DNA"/>
</dbReference>
<feature type="compositionally biased region" description="Acidic residues" evidence="8">
    <location>
        <begin position="112"/>
        <end position="123"/>
    </location>
</feature>
<dbReference type="PANTHER" id="PTHR48417:SF1">
    <property type="entry name" value="ATP SYNTHASE F1 SUBUNIT EPSILON"/>
    <property type="match status" value="1"/>
</dbReference>
<evidence type="ECO:0000256" key="2">
    <source>
        <dbReference type="ARBA" id="ARBA00010901"/>
    </source>
</evidence>
<dbReference type="PANTHER" id="PTHR48417">
    <property type="entry name" value="ATP SYNTHASE F1 SUBUNIT EPSILON"/>
    <property type="match status" value="1"/>
</dbReference>
<dbReference type="STRING" id="94128.A0A2A3EFG3"/>
<dbReference type="GO" id="GO:0042030">
    <property type="term" value="F:ATPase inhibitor activity"/>
    <property type="evidence" value="ECO:0007669"/>
    <property type="project" value="InterPro"/>
</dbReference>
<evidence type="ECO:0000313" key="9">
    <source>
        <dbReference type="EMBL" id="PBC30224.1"/>
    </source>
</evidence>